<proteinExistence type="predicted"/>
<evidence type="ECO:0000313" key="6">
    <source>
        <dbReference type="EMBL" id="KAL0178236.1"/>
    </source>
</evidence>
<reference evidence="6 7" key="1">
    <citation type="submission" date="2024-05" db="EMBL/GenBank/DDBJ databases">
        <title>Genome sequencing and assembly of Indian major carp, Cirrhinus mrigala (Hamilton, 1822).</title>
        <authorList>
            <person name="Mohindra V."/>
            <person name="Chowdhury L.M."/>
            <person name="Lal K."/>
            <person name="Jena J.K."/>
        </authorList>
    </citation>
    <scope>NUCLEOTIDE SEQUENCE [LARGE SCALE GENOMIC DNA]</scope>
    <source>
        <strain evidence="6">CM1030</strain>
        <tissue evidence="6">Blood</tissue>
    </source>
</reference>
<dbReference type="Gene3D" id="2.60.40.3510">
    <property type="match status" value="1"/>
</dbReference>
<protein>
    <recommendedName>
        <fullName evidence="5">Notch ligand N-terminal domain-containing protein</fullName>
    </recommendedName>
</protein>
<keyword evidence="2" id="KW-0812">Transmembrane</keyword>
<keyword evidence="1" id="KW-0245">EGF-like domain</keyword>
<dbReference type="GO" id="GO:0016020">
    <property type="term" value="C:membrane"/>
    <property type="evidence" value="ECO:0007669"/>
    <property type="project" value="UniProtKB-SubCell"/>
</dbReference>
<evidence type="ECO:0000313" key="7">
    <source>
        <dbReference type="Proteomes" id="UP001529510"/>
    </source>
</evidence>
<gene>
    <name evidence="6" type="ORF">M9458_027130</name>
</gene>
<evidence type="ECO:0000256" key="1">
    <source>
        <dbReference type="ARBA" id="ARBA00022536"/>
    </source>
</evidence>
<feature type="domain" description="Notch ligand N-terminal" evidence="5">
    <location>
        <begin position="44"/>
        <end position="88"/>
    </location>
</feature>
<dbReference type="EMBL" id="JAMKFB020000013">
    <property type="protein sequence ID" value="KAL0178236.1"/>
    <property type="molecule type" value="Genomic_DNA"/>
</dbReference>
<keyword evidence="7" id="KW-1185">Reference proteome</keyword>
<evidence type="ECO:0000256" key="3">
    <source>
        <dbReference type="ARBA" id="ARBA00022737"/>
    </source>
</evidence>
<keyword evidence="3" id="KW-0677">Repeat</keyword>
<evidence type="ECO:0000256" key="4">
    <source>
        <dbReference type="ARBA" id="ARBA00022989"/>
    </source>
</evidence>
<keyword evidence="4" id="KW-1133">Transmembrane helix</keyword>
<feature type="non-terminal residue" evidence="6">
    <location>
        <position position="88"/>
    </location>
</feature>
<evidence type="ECO:0000259" key="5">
    <source>
        <dbReference type="Pfam" id="PF07657"/>
    </source>
</evidence>
<dbReference type="AlphaFoldDB" id="A0ABD0PXT3"/>
<comment type="caution">
    <text evidence="6">The sequence shown here is derived from an EMBL/GenBank/DDBJ whole genome shotgun (WGS) entry which is preliminary data.</text>
</comment>
<dbReference type="Proteomes" id="UP001529510">
    <property type="component" value="Unassembled WGS sequence"/>
</dbReference>
<accession>A0ABD0PXT3</accession>
<dbReference type="InterPro" id="IPR011651">
    <property type="entry name" value="Notch_ligand_N"/>
</dbReference>
<organism evidence="6 7">
    <name type="scientific">Cirrhinus mrigala</name>
    <name type="common">Mrigala</name>
    <dbReference type="NCBI Taxonomy" id="683832"/>
    <lineage>
        <taxon>Eukaryota</taxon>
        <taxon>Metazoa</taxon>
        <taxon>Chordata</taxon>
        <taxon>Craniata</taxon>
        <taxon>Vertebrata</taxon>
        <taxon>Euteleostomi</taxon>
        <taxon>Actinopterygii</taxon>
        <taxon>Neopterygii</taxon>
        <taxon>Teleostei</taxon>
        <taxon>Ostariophysi</taxon>
        <taxon>Cypriniformes</taxon>
        <taxon>Cyprinidae</taxon>
        <taxon>Labeoninae</taxon>
        <taxon>Labeonini</taxon>
        <taxon>Cirrhinus</taxon>
    </lineage>
</organism>
<evidence type="ECO:0000256" key="2">
    <source>
        <dbReference type="ARBA" id="ARBA00022692"/>
    </source>
</evidence>
<sequence length="88" mass="9999">MVHLDADRFADKFSYSTQRDKFDFTALYVHGFKVCSAQQVSDASGHFELEIVSMENANGELQNGSCCDGEKNPVDRKCTRDECDTYFK</sequence>
<dbReference type="Pfam" id="PF07657">
    <property type="entry name" value="MNNL"/>
    <property type="match status" value="1"/>
</dbReference>
<keyword evidence="4" id="KW-0472">Membrane</keyword>
<name>A0ABD0PXT3_CIRMR</name>